<dbReference type="Pfam" id="PF02481">
    <property type="entry name" value="DNA_processg_A"/>
    <property type="match status" value="1"/>
</dbReference>
<reference evidence="4" key="1">
    <citation type="journal article" date="2019" name="Int. J. Syst. Evol. Microbiol.">
        <title>The Global Catalogue of Microorganisms (GCM) 10K type strain sequencing project: providing services to taxonomists for standard genome sequencing and annotation.</title>
        <authorList>
            <consortium name="The Broad Institute Genomics Platform"/>
            <consortium name="The Broad Institute Genome Sequencing Center for Infectious Disease"/>
            <person name="Wu L."/>
            <person name="Ma J."/>
        </authorList>
    </citation>
    <scope>NUCLEOTIDE SEQUENCE [LARGE SCALE GENOMIC DNA]</scope>
    <source>
        <strain evidence="4">CCUG 50213</strain>
    </source>
</reference>
<feature type="domain" description="Smf/DprA SLOG" evidence="2">
    <location>
        <begin position="86"/>
        <end position="297"/>
    </location>
</feature>
<dbReference type="NCBIfam" id="TIGR00732">
    <property type="entry name" value="dprA"/>
    <property type="match status" value="1"/>
</dbReference>
<dbReference type="Gene3D" id="3.40.50.450">
    <property type="match status" value="1"/>
</dbReference>
<evidence type="ECO:0000313" key="4">
    <source>
        <dbReference type="Proteomes" id="UP001597181"/>
    </source>
</evidence>
<comment type="similarity">
    <text evidence="1">Belongs to the DprA/Smf family.</text>
</comment>
<dbReference type="Proteomes" id="UP001597181">
    <property type="component" value="Unassembled WGS sequence"/>
</dbReference>
<keyword evidence="4" id="KW-1185">Reference proteome</keyword>
<gene>
    <name evidence="3" type="primary">dprA</name>
    <name evidence="3" type="ORF">ACFQ3U_01050</name>
</gene>
<evidence type="ECO:0000256" key="1">
    <source>
        <dbReference type="ARBA" id="ARBA00006525"/>
    </source>
</evidence>
<dbReference type="EMBL" id="JBHTLY010000001">
    <property type="protein sequence ID" value="MFD1200481.1"/>
    <property type="molecule type" value="Genomic_DNA"/>
</dbReference>
<sequence length="337" mass="35467">MPTIHELAADERTARIILAIASEPGDQVTGTTLRTLGAKEAVENAVAESPPPGPGGDTWQRRLAPRINTEHVQRVLEDTSRYDLRVLIPGDPDWPTGLNALGDRAPYALWVKGDSKPLAAPIWDRLGITGARAATSYGMHVTGELAGEAVVDFRQVVSGGAYGVDSAAHRAVLDAAGTTIVVMAGGLDRLYPSGNADLFQRIERDGALVSELPPGSAPTRWRFLQRGRLIAALSGAVVVTEAGVRSGALHTASSAINLQRPVGAVPGPVTSAASAGCHRLMRDGLASLVATYEDARELLASVRDGAQHTVRVRAGLENDALDPNAISDRPPHRGMSF</sequence>
<proteinExistence type="inferred from homology"/>
<evidence type="ECO:0000259" key="2">
    <source>
        <dbReference type="Pfam" id="PF02481"/>
    </source>
</evidence>
<dbReference type="InterPro" id="IPR057666">
    <property type="entry name" value="DrpA_SLOG"/>
</dbReference>
<organism evidence="3 4">
    <name type="scientific">Leucobacter albus</name>
    <dbReference type="NCBI Taxonomy" id="272210"/>
    <lineage>
        <taxon>Bacteria</taxon>
        <taxon>Bacillati</taxon>
        <taxon>Actinomycetota</taxon>
        <taxon>Actinomycetes</taxon>
        <taxon>Micrococcales</taxon>
        <taxon>Microbacteriaceae</taxon>
        <taxon>Leucobacter</taxon>
    </lineage>
</organism>
<accession>A0ABW3TID2</accession>
<evidence type="ECO:0000313" key="3">
    <source>
        <dbReference type="EMBL" id="MFD1200481.1"/>
    </source>
</evidence>
<comment type="caution">
    <text evidence="3">The sequence shown here is derived from an EMBL/GenBank/DDBJ whole genome shotgun (WGS) entry which is preliminary data.</text>
</comment>
<protein>
    <submittedName>
        <fullName evidence="3">DNA-processing protein DprA</fullName>
    </submittedName>
</protein>
<name>A0ABW3TID2_9MICO</name>
<dbReference type="RefSeq" id="WP_343959845.1">
    <property type="nucleotide sequence ID" value="NZ_BAAAKZ010000003.1"/>
</dbReference>
<dbReference type="PANTHER" id="PTHR43022:SF1">
    <property type="entry name" value="PROTEIN SMF"/>
    <property type="match status" value="1"/>
</dbReference>
<dbReference type="SUPFAM" id="SSF102405">
    <property type="entry name" value="MCP/YpsA-like"/>
    <property type="match status" value="1"/>
</dbReference>
<dbReference type="InterPro" id="IPR003488">
    <property type="entry name" value="DprA"/>
</dbReference>
<dbReference type="PANTHER" id="PTHR43022">
    <property type="entry name" value="PROTEIN SMF"/>
    <property type="match status" value="1"/>
</dbReference>